<evidence type="ECO:0000313" key="3">
    <source>
        <dbReference type="EMBL" id="KAK1742012.1"/>
    </source>
</evidence>
<feature type="compositionally biased region" description="Polar residues" evidence="2">
    <location>
        <begin position="154"/>
        <end position="163"/>
    </location>
</feature>
<dbReference type="PROSITE" id="PS00018">
    <property type="entry name" value="EF_HAND_1"/>
    <property type="match status" value="1"/>
</dbReference>
<evidence type="ECO:0008006" key="5">
    <source>
        <dbReference type="Google" id="ProtNLM"/>
    </source>
</evidence>
<evidence type="ECO:0000313" key="4">
    <source>
        <dbReference type="Proteomes" id="UP001224775"/>
    </source>
</evidence>
<gene>
    <name evidence="3" type="ORF">QTG54_007585</name>
</gene>
<reference evidence="3" key="1">
    <citation type="submission" date="2023-06" db="EMBL/GenBank/DDBJ databases">
        <title>Survivors Of The Sea: Transcriptome response of Skeletonema marinoi to long-term dormancy.</title>
        <authorList>
            <person name="Pinder M.I.M."/>
            <person name="Kourtchenko O."/>
            <person name="Robertson E.K."/>
            <person name="Larsson T."/>
            <person name="Maumus F."/>
            <person name="Osuna-Cruz C.M."/>
            <person name="Vancaester E."/>
            <person name="Stenow R."/>
            <person name="Vandepoele K."/>
            <person name="Ploug H."/>
            <person name="Bruchert V."/>
            <person name="Godhe A."/>
            <person name="Topel M."/>
        </authorList>
    </citation>
    <scope>NUCLEOTIDE SEQUENCE</scope>
    <source>
        <strain evidence="3">R05AC</strain>
    </source>
</reference>
<dbReference type="InterPro" id="IPR011992">
    <property type="entry name" value="EF-hand-dom_pair"/>
</dbReference>
<dbReference type="InterPro" id="IPR018247">
    <property type="entry name" value="EF_Hand_1_Ca_BS"/>
</dbReference>
<comment type="caution">
    <text evidence="3">The sequence shown here is derived from an EMBL/GenBank/DDBJ whole genome shotgun (WGS) entry which is preliminary data.</text>
</comment>
<feature type="compositionally biased region" description="Acidic residues" evidence="2">
    <location>
        <begin position="165"/>
        <end position="179"/>
    </location>
</feature>
<name>A0AAD8YAN9_9STRA</name>
<feature type="region of interest" description="Disordered" evidence="2">
    <location>
        <begin position="154"/>
        <end position="201"/>
    </location>
</feature>
<dbReference type="Proteomes" id="UP001224775">
    <property type="component" value="Unassembled WGS sequence"/>
</dbReference>
<accession>A0AAD8YAN9</accession>
<protein>
    <recommendedName>
        <fullName evidence="5">Calmodulin</fullName>
    </recommendedName>
</protein>
<keyword evidence="4" id="KW-1185">Reference proteome</keyword>
<sequence>MKKGSPGYIYFILAASASAFQLSPIPISQTAFSSHHDRHSPALHAASEDDTTTSFTLSFGDVEFCLTPRQNMDDAMSISNINISNGEVLLDLDNFAGTLHVKNQKIIDASSPVAVAESDGNTDGVKAAGGRRARLRKDWSDFLKRKFNVNEQTQKTIDTSSAAFESDDNTSDDNSSGDDDNARVEVEESPPPRAQLESKADPGVEVVIAEAVLPPAQPESKAAQRFEAMLSNFRLHSDADINLVTSPRYRGLLTGTLAAINDPKVTLAFKVLYEDLGPVRVAGDLIFSKLEQELAKSKGSSGAMNVKALGRDDSCVVAARKIFDAVDADASGTVSSQELLDSDLLRSLGQCTECTCGKEGSCESVMRFMDEIDKTHPEGELHFDEFLLASHMLYEGDASKSLFGGDNSAEELVDEMLNGREGEIGQEKVDRYSKRFDAMCDEFDSWDSDDSSSKAQSSNPRLALVLEGCFAGSKNPPVVDALKILYVDFRPLRMAGGRPLPFFSLPSQTNPEFRVVNGGTADFKY</sequence>
<evidence type="ECO:0000256" key="1">
    <source>
        <dbReference type="ARBA" id="ARBA00022837"/>
    </source>
</evidence>
<dbReference type="Gene3D" id="1.10.238.10">
    <property type="entry name" value="EF-hand"/>
    <property type="match status" value="1"/>
</dbReference>
<evidence type="ECO:0000256" key="2">
    <source>
        <dbReference type="SAM" id="MobiDB-lite"/>
    </source>
</evidence>
<keyword evidence="1" id="KW-0106">Calcium</keyword>
<dbReference type="SUPFAM" id="SSF47473">
    <property type="entry name" value="EF-hand"/>
    <property type="match status" value="1"/>
</dbReference>
<organism evidence="3 4">
    <name type="scientific">Skeletonema marinoi</name>
    <dbReference type="NCBI Taxonomy" id="267567"/>
    <lineage>
        <taxon>Eukaryota</taxon>
        <taxon>Sar</taxon>
        <taxon>Stramenopiles</taxon>
        <taxon>Ochrophyta</taxon>
        <taxon>Bacillariophyta</taxon>
        <taxon>Coscinodiscophyceae</taxon>
        <taxon>Thalassiosirophycidae</taxon>
        <taxon>Thalassiosirales</taxon>
        <taxon>Skeletonemataceae</taxon>
        <taxon>Skeletonema</taxon>
        <taxon>Skeletonema marinoi-dohrnii complex</taxon>
    </lineage>
</organism>
<proteinExistence type="predicted"/>
<dbReference type="EMBL" id="JATAAI010000012">
    <property type="protein sequence ID" value="KAK1742012.1"/>
    <property type="molecule type" value="Genomic_DNA"/>
</dbReference>
<dbReference type="AlphaFoldDB" id="A0AAD8YAN9"/>